<evidence type="ECO:0000256" key="2">
    <source>
        <dbReference type="HAMAP-Rule" id="MF_02245"/>
    </source>
</evidence>
<dbReference type="SUPFAM" id="SSF52833">
    <property type="entry name" value="Thioredoxin-like"/>
    <property type="match status" value="1"/>
</dbReference>
<dbReference type="Gene3D" id="1.10.472.60">
    <property type="entry name" value="putative protein disulfide isomerase domain"/>
    <property type="match status" value="1"/>
</dbReference>
<gene>
    <name evidence="2" type="primary">spxH</name>
    <name evidence="3" type="ORF">BKP37_18005</name>
</gene>
<dbReference type="RefSeq" id="WP_071311005.1">
    <property type="nucleotide sequence ID" value="NZ_MLQR01000050.1"/>
</dbReference>
<dbReference type="Pfam" id="PF13743">
    <property type="entry name" value="Thioredoxin_5"/>
    <property type="match status" value="1"/>
</dbReference>
<evidence type="ECO:0000256" key="1">
    <source>
        <dbReference type="ARBA" id="ARBA00022490"/>
    </source>
</evidence>
<evidence type="ECO:0000313" key="3">
    <source>
        <dbReference type="EMBL" id="OIJ10432.1"/>
    </source>
</evidence>
<dbReference type="PANTHER" id="PTHR13887">
    <property type="entry name" value="GLUTATHIONE S-TRANSFERASE KAPPA"/>
    <property type="match status" value="1"/>
</dbReference>
<dbReference type="InterPro" id="IPR046404">
    <property type="entry name" value="Adapter_SpxH"/>
</dbReference>
<dbReference type="AlphaFoldDB" id="A0A1S2LD66"/>
<keyword evidence="4" id="KW-1185">Reference proteome</keyword>
<dbReference type="InterPro" id="IPR036249">
    <property type="entry name" value="Thioredoxin-like_sf"/>
</dbReference>
<evidence type="ECO:0000313" key="4">
    <source>
        <dbReference type="Proteomes" id="UP000179524"/>
    </source>
</evidence>
<proteinExistence type="inferred from homology"/>
<name>A0A1S2LD66_9BACI</name>
<comment type="caution">
    <text evidence="3">The sequence shown here is derived from an EMBL/GenBank/DDBJ whole genome shotgun (WGS) entry which is preliminary data.</text>
</comment>
<dbReference type="CDD" id="cd03025">
    <property type="entry name" value="DsbA_FrnE_like"/>
    <property type="match status" value="1"/>
</dbReference>
<sequence length="302" mass="34840">MSFNDSDSNCNDKLGLCGSEEEHLQPIKPKNKPLEIYTFIDPLCPECWALEPILKKLQTYYYHYFKIRYVIGAKLQCCQNKTSNKEKANAWEKTASRTGMSCDGDIWLENPISTPFAASIAIKASELQGKQIGMKYLRKLRELMFLAKQNIAKEEVLLECAESIEGLDLVEFKKDLHSRGAIKALQCDLKTTKEMGVECFPTLVVFNNNVEDEGLMVQGLYNFDVYVKVLEEMYHEELIPSPPVFLEDFLKYHNFVASKEIAVVYDLSIEEVEKEMKKLVLRQIVERVPVKYGTFWRYIGEL</sequence>
<comment type="subcellular location">
    <subcellularLocation>
        <location evidence="2">Cytoplasm</location>
    </subcellularLocation>
</comment>
<organism evidence="3 4">
    <name type="scientific">Anaerobacillus alkalilacustris</name>
    <dbReference type="NCBI Taxonomy" id="393763"/>
    <lineage>
        <taxon>Bacteria</taxon>
        <taxon>Bacillati</taxon>
        <taxon>Bacillota</taxon>
        <taxon>Bacilli</taxon>
        <taxon>Bacillales</taxon>
        <taxon>Bacillaceae</taxon>
        <taxon>Anaerobacillus</taxon>
    </lineage>
</organism>
<dbReference type="HAMAP" id="MF_02245">
    <property type="entry name" value="Adapter_SpxH"/>
    <property type="match status" value="1"/>
</dbReference>
<keyword evidence="3" id="KW-0413">Isomerase</keyword>
<dbReference type="Gene3D" id="3.40.30.10">
    <property type="entry name" value="Glutaredoxin"/>
    <property type="match status" value="1"/>
</dbReference>
<comment type="similarity">
    <text evidence="2">Belongs to the SpxH family.</text>
</comment>
<reference evidence="3 4" key="1">
    <citation type="submission" date="2016-10" db="EMBL/GenBank/DDBJ databases">
        <title>Draft genome sequences of four alkaliphilic bacteria belonging to the Anaerobacillus genus.</title>
        <authorList>
            <person name="Bassil N.M."/>
            <person name="Lloyd J.R."/>
        </authorList>
    </citation>
    <scope>NUCLEOTIDE SEQUENCE [LARGE SCALE GENOMIC DNA]</scope>
    <source>
        <strain evidence="3 4">DSM 18345</strain>
    </source>
</reference>
<keyword evidence="1 2" id="KW-0963">Cytoplasm</keyword>
<dbReference type="EMBL" id="MLQR01000050">
    <property type="protein sequence ID" value="OIJ10432.1"/>
    <property type="molecule type" value="Genomic_DNA"/>
</dbReference>
<accession>A0A1S2LD66</accession>
<dbReference type="GO" id="GO:0016853">
    <property type="term" value="F:isomerase activity"/>
    <property type="evidence" value="ECO:0007669"/>
    <property type="project" value="UniProtKB-KW"/>
</dbReference>
<comment type="subunit">
    <text evidence="2">Interacts with Spx.</text>
</comment>
<dbReference type="GO" id="GO:0005737">
    <property type="term" value="C:cytoplasm"/>
    <property type="evidence" value="ECO:0007669"/>
    <property type="project" value="UniProtKB-SubCell"/>
</dbReference>
<protein>
    <recommendedName>
        <fullName evidence="2">ClpXP adapter protein SpxH</fullName>
    </recommendedName>
</protein>
<dbReference type="Proteomes" id="UP000179524">
    <property type="component" value="Unassembled WGS sequence"/>
</dbReference>
<dbReference type="PANTHER" id="PTHR13887:SF47">
    <property type="entry name" value="CLPXP ADAPTER PROTEIN SPXH"/>
    <property type="match status" value="1"/>
</dbReference>
<comment type="function">
    <text evidence="2">Adapter protein required for efficient degradation of Spx by ClpXP under non-stress conditions. Interaction with Spx stabilizes Spx and exposes the C-terminus of Spx for recognition and proteolysis by ClpXP.</text>
</comment>